<gene>
    <name evidence="3" type="ORF">FOL47_007780</name>
</gene>
<dbReference type="GO" id="GO:0005874">
    <property type="term" value="C:microtubule"/>
    <property type="evidence" value="ECO:0007669"/>
    <property type="project" value="TreeGrafter"/>
</dbReference>
<evidence type="ECO:0000256" key="1">
    <source>
        <dbReference type="ARBA" id="ARBA00010994"/>
    </source>
</evidence>
<dbReference type="GO" id="GO:0032273">
    <property type="term" value="P:positive regulation of protein polymerization"/>
    <property type="evidence" value="ECO:0007669"/>
    <property type="project" value="TreeGrafter"/>
</dbReference>
<accession>A0A7J6LI31</accession>
<evidence type="ECO:0000313" key="4">
    <source>
        <dbReference type="Proteomes" id="UP000591131"/>
    </source>
</evidence>
<dbReference type="GO" id="GO:0046785">
    <property type="term" value="P:microtubule polymerization"/>
    <property type="evidence" value="ECO:0007669"/>
    <property type="project" value="InterPro"/>
</dbReference>
<dbReference type="EMBL" id="JAAPAO010000473">
    <property type="protein sequence ID" value="KAF4658947.1"/>
    <property type="molecule type" value="Genomic_DNA"/>
</dbReference>
<dbReference type="InterPro" id="IPR011992">
    <property type="entry name" value="EF-hand-dom_pair"/>
</dbReference>
<sequence>MQGLRATETVSAAVAGPDTWAAFEGSSEGEKAITRNIAGNSVGQDAQKVERLGGDTLMEGRQFAKLCKDCELIADKGFTVNDIDIVFAKVRFRGERKIEFGQFMEALDDISRRHGQSVSWAEEKVINSNGPVMNGTTGGTRPFPSALRGPSVADALPPAKSSIKAGSVEKVKRGPERFYYDQSTYTGVWRNGGPKTYDGDHLSLKTMVKSRPSSLAATPTSERPSQAVGRLTVTTPDTGVSKASEASTGTPGCKVRGPARFFYDTSTYTGVHKAGGPEVIDDDVKDLRNIVKRRTATNVKPSEAKAGAVGSGEQSGPKQRGNVKDAPGPERFYYDTKTYTGIHREKIGS</sequence>
<comment type="similarity">
    <text evidence="1">Belongs to the TPPP family.</text>
</comment>
<dbReference type="Proteomes" id="UP000591131">
    <property type="component" value="Unassembled WGS sequence"/>
</dbReference>
<dbReference type="Pfam" id="PF05517">
    <property type="entry name" value="p25-alpha"/>
    <property type="match status" value="1"/>
</dbReference>
<dbReference type="AlphaFoldDB" id="A0A7J6LI31"/>
<dbReference type="SUPFAM" id="SSF47473">
    <property type="entry name" value="EF-hand"/>
    <property type="match status" value="1"/>
</dbReference>
<protein>
    <recommendedName>
        <fullName evidence="5">Tubulin polymerization-promoting protein</fullName>
    </recommendedName>
</protein>
<evidence type="ECO:0000313" key="3">
    <source>
        <dbReference type="EMBL" id="KAF4658947.1"/>
    </source>
</evidence>
<dbReference type="GO" id="GO:0001578">
    <property type="term" value="P:microtubule bundle formation"/>
    <property type="evidence" value="ECO:0007669"/>
    <property type="project" value="TreeGrafter"/>
</dbReference>
<comment type="caution">
    <text evidence="3">The sequence shown here is derived from an EMBL/GenBank/DDBJ whole genome shotgun (WGS) entry which is preliminary data.</text>
</comment>
<organism evidence="3 4">
    <name type="scientific">Perkinsus chesapeaki</name>
    <name type="common">Clam parasite</name>
    <name type="synonym">Perkinsus andrewsi</name>
    <dbReference type="NCBI Taxonomy" id="330153"/>
    <lineage>
        <taxon>Eukaryota</taxon>
        <taxon>Sar</taxon>
        <taxon>Alveolata</taxon>
        <taxon>Perkinsozoa</taxon>
        <taxon>Perkinsea</taxon>
        <taxon>Perkinsida</taxon>
        <taxon>Perkinsidae</taxon>
        <taxon>Perkinsus</taxon>
    </lineage>
</organism>
<dbReference type="OrthoDB" id="548799at2759"/>
<proteinExistence type="inferred from homology"/>
<dbReference type="PANTHER" id="PTHR12932">
    <property type="entry name" value="P25 ALPHA-RELATED"/>
    <property type="match status" value="1"/>
</dbReference>
<dbReference type="GO" id="GO:0015631">
    <property type="term" value="F:tubulin binding"/>
    <property type="evidence" value="ECO:0007669"/>
    <property type="project" value="InterPro"/>
</dbReference>
<reference evidence="3 4" key="1">
    <citation type="submission" date="2020-04" db="EMBL/GenBank/DDBJ databases">
        <title>Perkinsus chesapeaki whole genome sequence.</title>
        <authorList>
            <person name="Bogema D.R."/>
        </authorList>
    </citation>
    <scope>NUCLEOTIDE SEQUENCE [LARGE SCALE GENOMIC DNA]</scope>
    <source>
        <strain evidence="3">ATCC PRA-425</strain>
    </source>
</reference>
<feature type="region of interest" description="Disordered" evidence="2">
    <location>
        <begin position="295"/>
        <end position="337"/>
    </location>
</feature>
<name>A0A7J6LI31_PERCH</name>
<evidence type="ECO:0008006" key="5">
    <source>
        <dbReference type="Google" id="ProtNLM"/>
    </source>
</evidence>
<evidence type="ECO:0000256" key="2">
    <source>
        <dbReference type="SAM" id="MobiDB-lite"/>
    </source>
</evidence>
<dbReference type="InterPro" id="IPR008907">
    <property type="entry name" value="TPP/p25"/>
</dbReference>
<dbReference type="Gene3D" id="1.10.238.10">
    <property type="entry name" value="EF-hand"/>
    <property type="match status" value="1"/>
</dbReference>
<keyword evidence="4" id="KW-1185">Reference proteome</keyword>
<dbReference type="PANTHER" id="PTHR12932:SF9">
    <property type="entry name" value="TUBULIN POLYMERIZATION-PROMOTING PROTEIN HOMOLOG"/>
    <property type="match status" value="1"/>
</dbReference>